<dbReference type="Pfam" id="PF14076">
    <property type="entry name" value="DUF4258"/>
    <property type="match status" value="1"/>
</dbReference>
<name>A0A1X1D075_9GAMM</name>
<dbReference type="EMBL" id="MLFR01000006">
    <property type="protein sequence ID" value="ORM69970.1"/>
    <property type="molecule type" value="Genomic_DNA"/>
</dbReference>
<dbReference type="RefSeq" id="WP_084934134.1">
    <property type="nucleotide sequence ID" value="NZ_MLFR01000006.1"/>
</dbReference>
<organism evidence="1 2">
    <name type="scientific">Pantoea rwandensis</name>
    <dbReference type="NCBI Taxonomy" id="1076550"/>
    <lineage>
        <taxon>Bacteria</taxon>
        <taxon>Pseudomonadati</taxon>
        <taxon>Pseudomonadota</taxon>
        <taxon>Gammaproteobacteria</taxon>
        <taxon>Enterobacterales</taxon>
        <taxon>Erwiniaceae</taxon>
        <taxon>Pantoea</taxon>
    </lineage>
</organism>
<evidence type="ECO:0008006" key="3">
    <source>
        <dbReference type="Google" id="ProtNLM"/>
    </source>
</evidence>
<dbReference type="AlphaFoldDB" id="A0A1X1D075"/>
<dbReference type="OrthoDB" id="5540949at2"/>
<evidence type="ECO:0000313" key="1">
    <source>
        <dbReference type="EMBL" id="ORM69970.1"/>
    </source>
</evidence>
<accession>A0A1X1D075</accession>
<protein>
    <recommendedName>
        <fullName evidence="3">DUF4258 domain-containing protein</fullName>
    </recommendedName>
</protein>
<reference evidence="1 2" key="1">
    <citation type="journal article" date="2017" name="Antonie Van Leeuwenhoek">
        <title>Phylogenomic resolution of the bacterial genus Pantoea and its relationship with Erwinia and Tatumella.</title>
        <authorList>
            <person name="Palmer M."/>
            <person name="Steenkamp E.T."/>
            <person name="Coetzee M.P."/>
            <person name="Chan W.Y."/>
            <person name="van Zyl E."/>
            <person name="De Maayer P."/>
            <person name="Coutinho T.A."/>
            <person name="Blom J."/>
            <person name="Smits T.H."/>
            <person name="Duffy B."/>
            <person name="Venter S.N."/>
        </authorList>
    </citation>
    <scope>NUCLEOTIDE SEQUENCE [LARGE SCALE GENOMIC DNA]</scope>
    <source>
        <strain evidence="1 2">LMG 26275</strain>
    </source>
</reference>
<sequence>MNISRHAYKRMNERCINKSMIDMVLHFGSESKDGDKIILDKKTIEMMMISISEIKKQLERIKNRGGVTLVESENTLITTYFNDSFNKKGRIQ</sequence>
<comment type="caution">
    <text evidence="1">The sequence shown here is derived from an EMBL/GenBank/DDBJ whole genome shotgun (WGS) entry which is preliminary data.</text>
</comment>
<proteinExistence type="predicted"/>
<gene>
    <name evidence="1" type="ORF">HA51_08535</name>
</gene>
<evidence type="ECO:0000313" key="2">
    <source>
        <dbReference type="Proteomes" id="UP000193558"/>
    </source>
</evidence>
<dbReference type="Proteomes" id="UP000193558">
    <property type="component" value="Unassembled WGS sequence"/>
</dbReference>
<dbReference type="InterPro" id="IPR025354">
    <property type="entry name" value="DUF4258"/>
</dbReference>